<dbReference type="AlphaFoldDB" id="A0A895XR03"/>
<sequence>MIRKRKSVMGTAIAAALALTLSACGTDGDGSADGAGFDDCVDDPNNCNSGERVQGGKVTAVIDSAWVGWNTNRASDRNVYAVQAMGAVFPENVLFQPDGTPLFNPAIFAEDPELVSEDPLTVKYSLNPEANWGDGTPITYKDFIYNWYGWSGDADHCTVEDCLSSSTKYGGNVASIDETGDNEITVTYVDGHADPEWQFNTVLSYPAHIIEEAGFEDWMDDPGVMGQSAIYHSENYPTWSSGPMKIRDASAGEYVILEPNPDYVGHMEVTLDEVELLVIPDVESIVTELRQGSVQMASPASIDPDQMDNIRSLDGIRYNTGPGPSWTHIDANTNNEFLSDVELRKAVFTVFDVQAIVDRTFGLAVDNQVRKVNHSFAADSPYHFDAYADSTQGTGDADAARQILADAGYEWDSNDNLLTPEGEQVTFNFRAAVDDTIRSDIAEIAQQQASEIGIDIVLESIPAGDLSSVTSEGAYDLIIFGWSGSPLFTTAPQQQWYTGSSSNYGDLSSAAVDEAVEKITSTNNIDEAADLVNEAIAALVEEAYVLPLVDQPVVIMADENLVNVRDNPSSSNRGLYNIGEWGYADEDAAAASLS</sequence>
<dbReference type="GO" id="GO:0015833">
    <property type="term" value="P:peptide transport"/>
    <property type="evidence" value="ECO:0007669"/>
    <property type="project" value="TreeGrafter"/>
</dbReference>
<feature type="domain" description="Solute-binding protein family 5" evidence="2">
    <location>
        <begin position="109"/>
        <end position="502"/>
    </location>
</feature>
<dbReference type="InterPro" id="IPR039424">
    <property type="entry name" value="SBP_5"/>
</dbReference>
<dbReference type="CDD" id="cd08501">
    <property type="entry name" value="PBP2_Lpqw"/>
    <property type="match status" value="1"/>
</dbReference>
<keyword evidence="4" id="KW-1185">Reference proteome</keyword>
<proteinExistence type="predicted"/>
<organism evidence="3 4">
    <name type="scientific">Natronoglycomyces albus</name>
    <dbReference type="NCBI Taxonomy" id="2811108"/>
    <lineage>
        <taxon>Bacteria</taxon>
        <taxon>Bacillati</taxon>
        <taxon>Actinomycetota</taxon>
        <taxon>Actinomycetes</taxon>
        <taxon>Glycomycetales</taxon>
        <taxon>Glycomycetaceae</taxon>
        <taxon>Natronoglycomyces</taxon>
    </lineage>
</organism>
<dbReference type="PANTHER" id="PTHR30290:SF65">
    <property type="entry name" value="MONOACYL PHOSPHATIDYLINOSITOL TETRAMANNOSIDE-BINDING PROTEIN LPQW-RELATED"/>
    <property type="match status" value="1"/>
</dbReference>
<dbReference type="RefSeq" id="WP_213170697.1">
    <property type="nucleotide sequence ID" value="NZ_CP070496.1"/>
</dbReference>
<evidence type="ECO:0000259" key="2">
    <source>
        <dbReference type="Pfam" id="PF00496"/>
    </source>
</evidence>
<dbReference type="Gene3D" id="3.40.190.10">
    <property type="entry name" value="Periplasmic binding protein-like II"/>
    <property type="match status" value="1"/>
</dbReference>
<feature type="chain" id="PRO_5039422155" evidence="1">
    <location>
        <begin position="26"/>
        <end position="594"/>
    </location>
</feature>
<dbReference type="KEGG" id="nav:JQS30_13110"/>
<dbReference type="PROSITE" id="PS51257">
    <property type="entry name" value="PROKAR_LIPOPROTEIN"/>
    <property type="match status" value="1"/>
</dbReference>
<gene>
    <name evidence="3" type="ORF">JQS30_13110</name>
</gene>
<accession>A0A895XR03</accession>
<dbReference type="GO" id="GO:1904680">
    <property type="term" value="F:peptide transmembrane transporter activity"/>
    <property type="evidence" value="ECO:0007669"/>
    <property type="project" value="TreeGrafter"/>
</dbReference>
<dbReference type="SUPFAM" id="SSF53850">
    <property type="entry name" value="Periplasmic binding protein-like II"/>
    <property type="match status" value="1"/>
</dbReference>
<evidence type="ECO:0000313" key="4">
    <source>
        <dbReference type="Proteomes" id="UP000662939"/>
    </source>
</evidence>
<evidence type="ECO:0000313" key="3">
    <source>
        <dbReference type="EMBL" id="QSB04700.1"/>
    </source>
</evidence>
<protein>
    <submittedName>
        <fullName evidence="3">ABC transporter family substrate-binding protein</fullName>
    </submittedName>
</protein>
<dbReference type="Gene3D" id="3.10.105.10">
    <property type="entry name" value="Dipeptide-binding Protein, Domain 3"/>
    <property type="match status" value="1"/>
</dbReference>
<reference evidence="3" key="1">
    <citation type="submission" date="2021-02" db="EMBL/GenBank/DDBJ databases">
        <title>Natronoglycomyces albus gen. nov., sp. nov, a haloalkaliphilic actinobacterium from a soda solonchak soil.</title>
        <authorList>
            <person name="Sorokin D.Y."/>
            <person name="Khijniak T.V."/>
            <person name="Zakharycheva A.P."/>
            <person name="Boueva O.V."/>
            <person name="Ariskina E.V."/>
            <person name="Hahnke R.L."/>
            <person name="Bunk B."/>
            <person name="Sproer C."/>
            <person name="Schumann P."/>
            <person name="Evtushenko L.I."/>
            <person name="Kublanov I.V."/>
        </authorList>
    </citation>
    <scope>NUCLEOTIDE SEQUENCE</scope>
    <source>
        <strain evidence="3">DSM 106290</strain>
    </source>
</reference>
<name>A0A895XR03_9ACTN</name>
<dbReference type="Pfam" id="PF00496">
    <property type="entry name" value="SBP_bac_5"/>
    <property type="match status" value="1"/>
</dbReference>
<dbReference type="PANTHER" id="PTHR30290">
    <property type="entry name" value="PERIPLASMIC BINDING COMPONENT OF ABC TRANSPORTER"/>
    <property type="match status" value="1"/>
</dbReference>
<evidence type="ECO:0000256" key="1">
    <source>
        <dbReference type="SAM" id="SignalP"/>
    </source>
</evidence>
<dbReference type="EMBL" id="CP070496">
    <property type="protein sequence ID" value="QSB04700.1"/>
    <property type="molecule type" value="Genomic_DNA"/>
</dbReference>
<keyword evidence="1" id="KW-0732">Signal</keyword>
<feature type="signal peptide" evidence="1">
    <location>
        <begin position="1"/>
        <end position="25"/>
    </location>
</feature>
<dbReference type="Proteomes" id="UP000662939">
    <property type="component" value="Chromosome"/>
</dbReference>
<dbReference type="InterPro" id="IPR000914">
    <property type="entry name" value="SBP_5_dom"/>
</dbReference>